<keyword evidence="7" id="KW-0067">ATP-binding</keyword>
<evidence type="ECO:0000256" key="11">
    <source>
        <dbReference type="SAM" id="MobiDB-lite"/>
    </source>
</evidence>
<keyword evidence="6 14" id="KW-0418">Kinase</keyword>
<keyword evidence="5" id="KW-0547">Nucleotide-binding</keyword>
<evidence type="ECO:0000256" key="8">
    <source>
        <dbReference type="ARBA" id="ARBA00023268"/>
    </source>
</evidence>
<gene>
    <name evidence="14" type="primary">rfaE1</name>
    <name evidence="14" type="ORF">GCM10022261_19650</name>
</gene>
<keyword evidence="8" id="KW-0511">Multifunctional enzyme</keyword>
<keyword evidence="3" id="KW-0808">Transferase</keyword>
<keyword evidence="15" id="KW-1185">Reference proteome</keyword>
<sequence length="521" mass="54642">MTAPESLSSAEGLQPELPVRLAELAPVVTVIGDVILDSWIYGTSERLAREAPAPVIDQTHEVFVPGGAANTAMNLAALGARVRIVGPVGCDEPGERLRGLLTDAGVDTRFLFAHPAATTTVKSRIVVGDQVMFRLDRAAADHAPEVLEQFAATALEAVAGSAALIVCDYGGALHFTDLPARLAARRNRPLTVVDAHDPHHWAAVRPDLATPNAGEAERLLGRNLGAGADRVTAVAEHAQTLRESTGAAHPIITLDRDGSVLLDETGVAHRTWANPATEKQASGAGDTFVAALTLARAASLPLTTAADFAQSAADVVVHRLGTSLCTTQDLVDHLSGFYDALVPTEQLLAAVAERRAAGQRIVLTNGCFDVLHRGHTSYLNKAKQLGDVLIVAVNDDDSARRLKGPDRPINPLQDRAGVLAALSCVDYVTAFSTDTPIPLISALRPDIYVKGGDYTPEMLEETAAVEACGGQVRIMEYVSDHSTTSVVQRMQARASAAPDAAGAPVGPSHASPALGDHDARA</sequence>
<evidence type="ECO:0000256" key="10">
    <source>
        <dbReference type="ARBA" id="ARBA00047428"/>
    </source>
</evidence>
<keyword evidence="4" id="KW-0548">Nucleotidyltransferase</keyword>
<feature type="region of interest" description="Disordered" evidence="11">
    <location>
        <begin position="491"/>
        <end position="521"/>
    </location>
</feature>
<evidence type="ECO:0000256" key="3">
    <source>
        <dbReference type="ARBA" id="ARBA00022679"/>
    </source>
</evidence>
<comment type="pathway">
    <text evidence="1">Bacterial outer membrane biogenesis; LPS core biosynthesis.</text>
</comment>
<feature type="compositionally biased region" description="Low complexity" evidence="11">
    <location>
        <begin position="492"/>
        <end position="503"/>
    </location>
</feature>
<dbReference type="RefSeq" id="WP_236866311.1">
    <property type="nucleotide sequence ID" value="NZ_BAABAZ010000006.1"/>
</dbReference>
<accession>A0ABP8EKE2</accession>
<dbReference type="SUPFAM" id="SSF53613">
    <property type="entry name" value="Ribokinase-like"/>
    <property type="match status" value="1"/>
</dbReference>
<feature type="domain" description="Cytidyltransferase-like" evidence="13">
    <location>
        <begin position="363"/>
        <end position="486"/>
    </location>
</feature>
<dbReference type="PANTHER" id="PTHR46969:SF1">
    <property type="entry name" value="BIFUNCTIONAL PROTEIN HLDE"/>
    <property type="match status" value="1"/>
</dbReference>
<protein>
    <recommendedName>
        <fullName evidence="2">D-glycero-beta-D-manno-heptose 1-phosphate adenylyltransferase</fullName>
        <ecNumber evidence="2">2.7.7.70</ecNumber>
    </recommendedName>
</protein>
<name>A0ABP8EKE2_9MICO</name>
<dbReference type="EMBL" id="BAABAZ010000006">
    <property type="protein sequence ID" value="GAA4284434.1"/>
    <property type="molecule type" value="Genomic_DNA"/>
</dbReference>
<dbReference type="InterPro" id="IPR011611">
    <property type="entry name" value="PfkB_dom"/>
</dbReference>
<evidence type="ECO:0000256" key="1">
    <source>
        <dbReference type="ARBA" id="ARBA00004713"/>
    </source>
</evidence>
<dbReference type="Proteomes" id="UP001501586">
    <property type="component" value="Unassembled WGS sequence"/>
</dbReference>
<comment type="caution">
    <text evidence="14">The sequence shown here is derived from an EMBL/GenBank/DDBJ whole genome shotgun (WGS) entry which is preliminary data.</text>
</comment>
<evidence type="ECO:0000259" key="12">
    <source>
        <dbReference type="Pfam" id="PF00294"/>
    </source>
</evidence>
<dbReference type="PANTHER" id="PTHR46969">
    <property type="entry name" value="BIFUNCTIONAL PROTEIN HLDE"/>
    <property type="match status" value="1"/>
</dbReference>
<dbReference type="NCBIfam" id="TIGR00125">
    <property type="entry name" value="cyt_tran_rel"/>
    <property type="match status" value="1"/>
</dbReference>
<evidence type="ECO:0000256" key="6">
    <source>
        <dbReference type="ARBA" id="ARBA00022777"/>
    </source>
</evidence>
<dbReference type="InterPro" id="IPR029056">
    <property type="entry name" value="Ribokinase-like"/>
</dbReference>
<comment type="catalytic activity">
    <reaction evidence="10">
        <text>D-glycero-beta-D-manno-heptose 1-phosphate + ATP + H(+) = ADP-D-glycero-beta-D-manno-heptose + diphosphate</text>
        <dbReference type="Rhea" id="RHEA:27465"/>
        <dbReference type="ChEBI" id="CHEBI:15378"/>
        <dbReference type="ChEBI" id="CHEBI:30616"/>
        <dbReference type="ChEBI" id="CHEBI:33019"/>
        <dbReference type="ChEBI" id="CHEBI:59967"/>
        <dbReference type="ChEBI" id="CHEBI:61593"/>
        <dbReference type="EC" id="2.7.7.70"/>
    </reaction>
</comment>
<evidence type="ECO:0000259" key="13">
    <source>
        <dbReference type="Pfam" id="PF01467"/>
    </source>
</evidence>
<dbReference type="InterPro" id="IPR004821">
    <property type="entry name" value="Cyt_trans-like"/>
</dbReference>
<organism evidence="14 15">
    <name type="scientific">Brevibacterium daeguense</name>
    <dbReference type="NCBI Taxonomy" id="909936"/>
    <lineage>
        <taxon>Bacteria</taxon>
        <taxon>Bacillati</taxon>
        <taxon>Actinomycetota</taxon>
        <taxon>Actinomycetes</taxon>
        <taxon>Micrococcales</taxon>
        <taxon>Brevibacteriaceae</taxon>
        <taxon>Brevibacterium</taxon>
    </lineage>
</organism>
<dbReference type="Gene3D" id="3.40.50.620">
    <property type="entry name" value="HUPs"/>
    <property type="match status" value="1"/>
</dbReference>
<dbReference type="NCBIfam" id="TIGR02199">
    <property type="entry name" value="rfaE_dom_II"/>
    <property type="match status" value="1"/>
</dbReference>
<evidence type="ECO:0000256" key="9">
    <source>
        <dbReference type="ARBA" id="ARBA00023277"/>
    </source>
</evidence>
<evidence type="ECO:0000256" key="5">
    <source>
        <dbReference type="ARBA" id="ARBA00022741"/>
    </source>
</evidence>
<dbReference type="SUPFAM" id="SSF52374">
    <property type="entry name" value="Nucleotidylyl transferase"/>
    <property type="match status" value="1"/>
</dbReference>
<dbReference type="Pfam" id="PF00294">
    <property type="entry name" value="PfkB"/>
    <property type="match status" value="1"/>
</dbReference>
<dbReference type="PROSITE" id="PS00583">
    <property type="entry name" value="PFKB_KINASES_1"/>
    <property type="match status" value="1"/>
</dbReference>
<feature type="domain" description="Carbohydrate kinase PfkB" evidence="12">
    <location>
        <begin position="29"/>
        <end position="326"/>
    </location>
</feature>
<dbReference type="GO" id="GO:0016301">
    <property type="term" value="F:kinase activity"/>
    <property type="evidence" value="ECO:0007669"/>
    <property type="project" value="UniProtKB-KW"/>
</dbReference>
<keyword evidence="9" id="KW-0119">Carbohydrate metabolism</keyword>
<dbReference type="Pfam" id="PF01467">
    <property type="entry name" value="CTP_transf_like"/>
    <property type="match status" value="1"/>
</dbReference>
<dbReference type="Gene3D" id="3.40.1190.20">
    <property type="match status" value="1"/>
</dbReference>
<dbReference type="InterPro" id="IPR011914">
    <property type="entry name" value="RfaE_dom_II"/>
</dbReference>
<proteinExistence type="predicted"/>
<evidence type="ECO:0000313" key="15">
    <source>
        <dbReference type="Proteomes" id="UP001501586"/>
    </source>
</evidence>
<evidence type="ECO:0000256" key="7">
    <source>
        <dbReference type="ARBA" id="ARBA00022840"/>
    </source>
</evidence>
<evidence type="ECO:0000256" key="4">
    <source>
        <dbReference type="ARBA" id="ARBA00022695"/>
    </source>
</evidence>
<dbReference type="InterPro" id="IPR002173">
    <property type="entry name" value="Carboh/pur_kinase_PfkB_CS"/>
</dbReference>
<reference evidence="15" key="1">
    <citation type="journal article" date="2019" name="Int. J. Syst. Evol. Microbiol.">
        <title>The Global Catalogue of Microorganisms (GCM) 10K type strain sequencing project: providing services to taxonomists for standard genome sequencing and annotation.</title>
        <authorList>
            <consortium name="The Broad Institute Genomics Platform"/>
            <consortium name="The Broad Institute Genome Sequencing Center for Infectious Disease"/>
            <person name="Wu L."/>
            <person name="Ma J."/>
        </authorList>
    </citation>
    <scope>NUCLEOTIDE SEQUENCE [LARGE SCALE GENOMIC DNA]</scope>
    <source>
        <strain evidence="15">JCM 17458</strain>
    </source>
</reference>
<dbReference type="EC" id="2.7.7.70" evidence="2"/>
<evidence type="ECO:0000313" key="14">
    <source>
        <dbReference type="EMBL" id="GAA4284434.1"/>
    </source>
</evidence>
<evidence type="ECO:0000256" key="2">
    <source>
        <dbReference type="ARBA" id="ARBA00012519"/>
    </source>
</evidence>
<dbReference type="InterPro" id="IPR014729">
    <property type="entry name" value="Rossmann-like_a/b/a_fold"/>
</dbReference>